<dbReference type="RefSeq" id="WP_170168818.1">
    <property type="nucleotide sequence ID" value="NZ_JBEHHI010000001.1"/>
</dbReference>
<gene>
    <name evidence="2" type="ORF">Ga0609869_001206</name>
</gene>
<dbReference type="PROSITE" id="PS51257">
    <property type="entry name" value="PROKAR_LIPOPROTEIN"/>
    <property type="match status" value="1"/>
</dbReference>
<evidence type="ECO:0000256" key="1">
    <source>
        <dbReference type="SAM" id="MobiDB-lite"/>
    </source>
</evidence>
<organism evidence="2 3">
    <name type="scientific">Rhodovulum iodosum</name>
    <dbReference type="NCBI Taxonomy" id="68291"/>
    <lineage>
        <taxon>Bacteria</taxon>
        <taxon>Pseudomonadati</taxon>
        <taxon>Pseudomonadota</taxon>
        <taxon>Alphaproteobacteria</taxon>
        <taxon>Rhodobacterales</taxon>
        <taxon>Paracoccaceae</taxon>
        <taxon>Rhodovulum</taxon>
    </lineage>
</organism>
<keyword evidence="3" id="KW-1185">Reference proteome</keyword>
<evidence type="ECO:0000313" key="3">
    <source>
        <dbReference type="Proteomes" id="UP001560019"/>
    </source>
</evidence>
<sequence>MRHLALSALLLLAACGADGPPERPATEPGVHVSGTVEFGVTGGNRRE</sequence>
<evidence type="ECO:0000313" key="2">
    <source>
        <dbReference type="EMBL" id="MEX5727853.1"/>
    </source>
</evidence>
<accession>A0ABV3XRZ8</accession>
<dbReference type="EMBL" id="JBEHHI010000001">
    <property type="protein sequence ID" value="MEX5727853.1"/>
    <property type="molecule type" value="Genomic_DNA"/>
</dbReference>
<feature type="region of interest" description="Disordered" evidence="1">
    <location>
        <begin position="18"/>
        <end position="47"/>
    </location>
</feature>
<proteinExistence type="predicted"/>
<comment type="caution">
    <text evidence="2">The sequence shown here is derived from an EMBL/GenBank/DDBJ whole genome shotgun (WGS) entry which is preliminary data.</text>
</comment>
<dbReference type="Proteomes" id="UP001560019">
    <property type="component" value="Unassembled WGS sequence"/>
</dbReference>
<reference evidence="2 3" key="1">
    <citation type="submission" date="2024-06" db="EMBL/GenBank/DDBJ databases">
        <title>Genome of Rhodovulum iodosum, a marine photoferrotroph.</title>
        <authorList>
            <person name="Bianchini G."/>
            <person name="Nikeleit V."/>
            <person name="Kappler A."/>
            <person name="Bryce C."/>
            <person name="Sanchez-Baracaldo P."/>
        </authorList>
    </citation>
    <scope>NUCLEOTIDE SEQUENCE [LARGE SCALE GENOMIC DNA]</scope>
    <source>
        <strain evidence="2 3">UT/N1</strain>
    </source>
</reference>
<protein>
    <submittedName>
        <fullName evidence="2">Small lipoprotein YifL</fullName>
    </submittedName>
</protein>
<name>A0ABV3XRZ8_9RHOB</name>
<keyword evidence="2" id="KW-0449">Lipoprotein</keyword>